<evidence type="ECO:0000256" key="2">
    <source>
        <dbReference type="ARBA" id="ARBA00022525"/>
    </source>
</evidence>
<sequence length="101" mass="11213">KVLDNVKEDQIVYFDHGAYIITSTIKVPKNIKITGEIWPMLMAHGEKFADQKNPIPMLQIGEPGDIGYIEMSDLLLQTRGPAPGAIMMEWNLEEESQGAAA</sequence>
<keyword evidence="5" id="KW-1185">Reference proteome</keyword>
<evidence type="ECO:0000256" key="1">
    <source>
        <dbReference type="ARBA" id="ARBA00004613"/>
    </source>
</evidence>
<dbReference type="EMBL" id="MVGC01003515">
    <property type="protein sequence ID" value="RJE16629.1"/>
    <property type="molecule type" value="Genomic_DNA"/>
</dbReference>
<evidence type="ECO:0000313" key="4">
    <source>
        <dbReference type="EMBL" id="RJE16629.1"/>
    </source>
</evidence>
<dbReference type="InterPro" id="IPR011050">
    <property type="entry name" value="Pectin_lyase_fold/virulence"/>
</dbReference>
<comment type="subcellular location">
    <subcellularLocation>
        <location evidence="1">Secreted</location>
    </subcellularLocation>
</comment>
<organism evidence="4 5">
    <name type="scientific">Aspergillus sclerotialis</name>
    <dbReference type="NCBI Taxonomy" id="2070753"/>
    <lineage>
        <taxon>Eukaryota</taxon>
        <taxon>Fungi</taxon>
        <taxon>Dikarya</taxon>
        <taxon>Ascomycota</taxon>
        <taxon>Pezizomycotina</taxon>
        <taxon>Eurotiomycetes</taxon>
        <taxon>Eurotiomycetidae</taxon>
        <taxon>Eurotiales</taxon>
        <taxon>Aspergillaceae</taxon>
        <taxon>Aspergillus</taxon>
        <taxon>Aspergillus subgen. Polypaecilum</taxon>
    </lineage>
</organism>
<dbReference type="AlphaFoldDB" id="A0A3A2Z0H8"/>
<protein>
    <submittedName>
        <fullName evidence="4">Uncharacterized protein</fullName>
    </submittedName>
</protein>
<dbReference type="GO" id="GO:0005576">
    <property type="term" value="C:extracellular region"/>
    <property type="evidence" value="ECO:0007669"/>
    <property type="project" value="UniProtKB-SubCell"/>
</dbReference>
<proteinExistence type="predicted"/>
<dbReference type="STRING" id="2070753.A0A3A2Z0H8"/>
<keyword evidence="2" id="KW-0964">Secreted</keyword>
<dbReference type="InterPro" id="IPR012334">
    <property type="entry name" value="Pectin_lyas_fold"/>
</dbReference>
<comment type="caution">
    <text evidence="4">The sequence shown here is derived from an EMBL/GenBank/DDBJ whole genome shotgun (WGS) entry which is preliminary data.</text>
</comment>
<accession>A0A3A2Z0H8</accession>
<dbReference type="Gene3D" id="2.160.20.10">
    <property type="entry name" value="Single-stranded right-handed beta-helix, Pectin lyase-like"/>
    <property type="match status" value="1"/>
</dbReference>
<dbReference type="OrthoDB" id="1046782at2759"/>
<evidence type="ECO:0000313" key="5">
    <source>
        <dbReference type="Proteomes" id="UP000266188"/>
    </source>
</evidence>
<evidence type="ECO:0000256" key="3">
    <source>
        <dbReference type="ARBA" id="ARBA00022729"/>
    </source>
</evidence>
<feature type="non-terminal residue" evidence="4">
    <location>
        <position position="1"/>
    </location>
</feature>
<reference evidence="5" key="1">
    <citation type="submission" date="2017-02" db="EMBL/GenBank/DDBJ databases">
        <authorList>
            <person name="Tafer H."/>
            <person name="Lopandic K."/>
        </authorList>
    </citation>
    <scope>NUCLEOTIDE SEQUENCE [LARGE SCALE GENOMIC DNA]</scope>
    <source>
        <strain evidence="5">CBS 366.77</strain>
    </source>
</reference>
<dbReference type="SUPFAM" id="SSF51126">
    <property type="entry name" value="Pectin lyase-like"/>
    <property type="match status" value="1"/>
</dbReference>
<name>A0A3A2Z0H8_9EURO</name>
<dbReference type="Proteomes" id="UP000266188">
    <property type="component" value="Unassembled WGS sequence"/>
</dbReference>
<keyword evidence="3" id="KW-0732">Signal</keyword>
<gene>
    <name evidence="4" type="ORF">PHISCL_11034</name>
</gene>
<feature type="non-terminal residue" evidence="4">
    <location>
        <position position="101"/>
    </location>
</feature>